<dbReference type="AlphaFoldDB" id="A0A9P0HNK2"/>
<proteinExistence type="predicted"/>
<sequence>MDMFRPQRTLSVWRNRVSTVSCHCEGDRGSHSVIDLAWILMPVSDRSYRRDGHVRGHGFGCRSGREEGDVFKDKMIGAD</sequence>
<gene>
    <name evidence="1" type="ORF">NEZAVI_LOCUS13525</name>
</gene>
<dbReference type="EMBL" id="OV725082">
    <property type="protein sequence ID" value="CAH1405288.1"/>
    <property type="molecule type" value="Genomic_DNA"/>
</dbReference>
<dbReference type="OrthoDB" id="10323454at2759"/>
<dbReference type="Proteomes" id="UP001152798">
    <property type="component" value="Chromosome 6"/>
</dbReference>
<reference evidence="1" key="1">
    <citation type="submission" date="2022-01" db="EMBL/GenBank/DDBJ databases">
        <authorList>
            <person name="King R."/>
        </authorList>
    </citation>
    <scope>NUCLEOTIDE SEQUENCE</scope>
</reference>
<protein>
    <submittedName>
        <fullName evidence="1">Uncharacterized protein</fullName>
    </submittedName>
</protein>
<keyword evidence="2" id="KW-1185">Reference proteome</keyword>
<organism evidence="1 2">
    <name type="scientific">Nezara viridula</name>
    <name type="common">Southern green stink bug</name>
    <name type="synonym">Cimex viridulus</name>
    <dbReference type="NCBI Taxonomy" id="85310"/>
    <lineage>
        <taxon>Eukaryota</taxon>
        <taxon>Metazoa</taxon>
        <taxon>Ecdysozoa</taxon>
        <taxon>Arthropoda</taxon>
        <taxon>Hexapoda</taxon>
        <taxon>Insecta</taxon>
        <taxon>Pterygota</taxon>
        <taxon>Neoptera</taxon>
        <taxon>Paraneoptera</taxon>
        <taxon>Hemiptera</taxon>
        <taxon>Heteroptera</taxon>
        <taxon>Panheteroptera</taxon>
        <taxon>Pentatomomorpha</taxon>
        <taxon>Pentatomoidea</taxon>
        <taxon>Pentatomidae</taxon>
        <taxon>Pentatominae</taxon>
        <taxon>Nezara</taxon>
    </lineage>
</organism>
<evidence type="ECO:0000313" key="1">
    <source>
        <dbReference type="EMBL" id="CAH1405288.1"/>
    </source>
</evidence>
<accession>A0A9P0HNK2</accession>
<evidence type="ECO:0000313" key="2">
    <source>
        <dbReference type="Proteomes" id="UP001152798"/>
    </source>
</evidence>
<name>A0A9P0HNK2_NEZVI</name>